<feature type="transmembrane region" description="Helical" evidence="1">
    <location>
        <begin position="75"/>
        <end position="103"/>
    </location>
</feature>
<keyword evidence="1" id="KW-0812">Transmembrane</keyword>
<reference evidence="2 3" key="1">
    <citation type="submission" date="2012-06" db="EMBL/GenBank/DDBJ databases">
        <title>Complete sequence of Thiocystis violascens DSM 198.</title>
        <authorList>
            <consortium name="US DOE Joint Genome Institute"/>
            <person name="Lucas S."/>
            <person name="Han J."/>
            <person name="Lapidus A."/>
            <person name="Cheng J.-F."/>
            <person name="Goodwin L."/>
            <person name="Pitluck S."/>
            <person name="Peters L."/>
            <person name="Ovchinnikova G."/>
            <person name="Teshima H."/>
            <person name="Detter J.C."/>
            <person name="Han C."/>
            <person name="Tapia R."/>
            <person name="Land M."/>
            <person name="Hauser L."/>
            <person name="Kyrpides N."/>
            <person name="Ivanova N."/>
            <person name="Pagani I."/>
            <person name="Vogl K."/>
            <person name="Liu Z."/>
            <person name="Frigaard N.-U."/>
            <person name="Bryant D."/>
            <person name="Woyke T."/>
        </authorList>
    </citation>
    <scope>NUCLEOTIDE SEQUENCE [LARGE SCALE GENOMIC DNA]</scope>
    <source>
        <strain evidence="3">ATCC 17096 / DSM 198 / 6111</strain>
    </source>
</reference>
<dbReference type="RefSeq" id="WP_014778863.1">
    <property type="nucleotide sequence ID" value="NC_018012.1"/>
</dbReference>
<gene>
    <name evidence="2" type="ordered locus">Thivi_2479</name>
</gene>
<dbReference type="HOGENOM" id="CLU_118464_2_0_6"/>
<feature type="transmembrane region" description="Helical" evidence="1">
    <location>
        <begin position="109"/>
        <end position="130"/>
    </location>
</feature>
<evidence type="ECO:0000313" key="2">
    <source>
        <dbReference type="EMBL" id="AFL74419.1"/>
    </source>
</evidence>
<feature type="transmembrane region" description="Helical" evidence="1">
    <location>
        <begin position="12"/>
        <end position="34"/>
    </location>
</feature>
<accession>I3YBQ1</accession>
<evidence type="ECO:0000256" key="1">
    <source>
        <dbReference type="SAM" id="Phobius"/>
    </source>
</evidence>
<dbReference type="OrthoDB" id="5465259at2"/>
<dbReference type="Pfam" id="PF11026">
    <property type="entry name" value="DUF2721"/>
    <property type="match status" value="1"/>
</dbReference>
<evidence type="ECO:0000313" key="3">
    <source>
        <dbReference type="Proteomes" id="UP000006062"/>
    </source>
</evidence>
<keyword evidence="1" id="KW-0472">Membrane</keyword>
<organism evidence="2 3">
    <name type="scientific">Thiocystis violascens (strain ATCC 17096 / DSM 198 / 6111)</name>
    <name type="common">Chromatium violascens</name>
    <dbReference type="NCBI Taxonomy" id="765911"/>
    <lineage>
        <taxon>Bacteria</taxon>
        <taxon>Pseudomonadati</taxon>
        <taxon>Pseudomonadota</taxon>
        <taxon>Gammaproteobacteria</taxon>
        <taxon>Chromatiales</taxon>
        <taxon>Chromatiaceae</taxon>
        <taxon>Thiocystis</taxon>
    </lineage>
</organism>
<dbReference type="Proteomes" id="UP000006062">
    <property type="component" value="Chromosome"/>
</dbReference>
<dbReference type="KEGG" id="tvi:Thivi_2479"/>
<dbReference type="EMBL" id="CP003154">
    <property type="protein sequence ID" value="AFL74419.1"/>
    <property type="molecule type" value="Genomic_DNA"/>
</dbReference>
<proteinExistence type="predicted"/>
<dbReference type="eggNOG" id="ENOG5032YAP">
    <property type="taxonomic scope" value="Bacteria"/>
</dbReference>
<keyword evidence="3" id="KW-1185">Reference proteome</keyword>
<keyword evidence="1" id="KW-1133">Transmembrane helix</keyword>
<sequence>MLEESPLAAIAHVIQLAVAPVFLLTGIGGILAVMTSRLSRIVDRARVLEAHTSTNAEHQDRVQQELATLSRRAKLISVSIGLCTVTALLVSTVIAILFLGSFLTFDASLAVALLFVAAMLAFIAALLSFLREVFLAIASLQIGKH</sequence>
<protein>
    <recommendedName>
        <fullName evidence="4">DUF2721 domain-containing protein</fullName>
    </recommendedName>
</protein>
<dbReference type="AlphaFoldDB" id="I3YBQ1"/>
<dbReference type="InterPro" id="IPR021279">
    <property type="entry name" value="DUF2721"/>
</dbReference>
<evidence type="ECO:0008006" key="4">
    <source>
        <dbReference type="Google" id="ProtNLM"/>
    </source>
</evidence>
<name>I3YBQ1_THIV6</name>